<protein>
    <submittedName>
        <fullName evidence="1">Uncharacterized protein</fullName>
    </submittedName>
</protein>
<evidence type="ECO:0000313" key="2">
    <source>
        <dbReference type="Proteomes" id="UP000035170"/>
    </source>
</evidence>
<evidence type="ECO:0000313" key="1">
    <source>
        <dbReference type="EMBL" id="KLN53485.1"/>
    </source>
</evidence>
<dbReference type="AlphaFoldDB" id="A0A0H2M8Z7"/>
<keyword evidence="2" id="KW-1185">Reference proteome</keyword>
<organism evidence="1 2">
    <name type="scientific">Variovorax paradoxus</name>
    <dbReference type="NCBI Taxonomy" id="34073"/>
    <lineage>
        <taxon>Bacteria</taxon>
        <taxon>Pseudomonadati</taxon>
        <taxon>Pseudomonadota</taxon>
        <taxon>Betaproteobacteria</taxon>
        <taxon>Burkholderiales</taxon>
        <taxon>Comamonadaceae</taxon>
        <taxon>Variovorax</taxon>
    </lineage>
</organism>
<comment type="caution">
    <text evidence="1">The sequence shown here is derived from an EMBL/GenBank/DDBJ whole genome shotgun (WGS) entry which is preliminary data.</text>
</comment>
<reference evidence="1 2" key="1">
    <citation type="submission" date="2015-03" db="EMBL/GenBank/DDBJ databases">
        <title>Genome sequence of Variovorax paradoxus TBEA6.</title>
        <authorList>
            <person name="Poehlein A."/>
            <person name="Schuldes J."/>
            <person name="Wuebbeler J.H."/>
            <person name="Hiessl S."/>
            <person name="Steinbuechel A."/>
            <person name="Daniel R."/>
        </authorList>
    </citation>
    <scope>NUCLEOTIDE SEQUENCE [LARGE SCALE GENOMIC DNA]</scope>
    <source>
        <strain evidence="1 2">TBEA6</strain>
    </source>
</reference>
<name>A0A0H2M8Z7_VARPD</name>
<dbReference type="PATRIC" id="fig|34073.19.peg.5440"/>
<dbReference type="EMBL" id="JZWI01000033">
    <property type="protein sequence ID" value="KLN53485.1"/>
    <property type="molecule type" value="Genomic_DNA"/>
</dbReference>
<gene>
    <name evidence="1" type="ORF">VPARA_53240</name>
</gene>
<dbReference type="Proteomes" id="UP000035170">
    <property type="component" value="Unassembled WGS sequence"/>
</dbReference>
<accession>A0A0H2M8Z7</accession>
<proteinExistence type="predicted"/>
<sequence length="44" mass="5022">MIVRGSLERLTPVLFWLFGKRPMARVLHAKHRGESSPSGLQQAY</sequence>